<reference evidence="1 2" key="1">
    <citation type="submission" date="2020-07" db="EMBL/GenBank/DDBJ databases">
        <title>Sequencing the genomes of 1000 actinobacteria strains.</title>
        <authorList>
            <person name="Klenk H.-P."/>
        </authorList>
    </citation>
    <scope>NUCLEOTIDE SEQUENCE [LARGE SCALE GENOMIC DNA]</scope>
    <source>
        <strain evidence="1 2">DSM 103833</strain>
    </source>
</reference>
<protein>
    <submittedName>
        <fullName evidence="1">Uncharacterized protein</fullName>
    </submittedName>
</protein>
<dbReference type="RefSeq" id="WP_179668515.1">
    <property type="nucleotide sequence ID" value="NZ_JACCFP010000001.1"/>
</dbReference>
<gene>
    <name evidence="1" type="ORF">HNR19_002805</name>
</gene>
<organism evidence="1 2">
    <name type="scientific">Nocardioides thalensis</name>
    <dbReference type="NCBI Taxonomy" id="1914755"/>
    <lineage>
        <taxon>Bacteria</taxon>
        <taxon>Bacillati</taxon>
        <taxon>Actinomycetota</taxon>
        <taxon>Actinomycetes</taxon>
        <taxon>Propionibacteriales</taxon>
        <taxon>Nocardioidaceae</taxon>
        <taxon>Nocardioides</taxon>
    </lineage>
</organism>
<accession>A0A853C4F9</accession>
<evidence type="ECO:0000313" key="2">
    <source>
        <dbReference type="Proteomes" id="UP000530424"/>
    </source>
</evidence>
<keyword evidence="2" id="KW-1185">Reference proteome</keyword>
<sequence length="72" mass="7474">MTDGPDRLTKGEITKDAFQATAQAAASTVGEVATIITRAVGDVAGAVGGFATEVFEIRDASRRAAERHDPVE</sequence>
<dbReference type="AlphaFoldDB" id="A0A853C4F9"/>
<evidence type="ECO:0000313" key="1">
    <source>
        <dbReference type="EMBL" id="NYJ02107.1"/>
    </source>
</evidence>
<comment type="caution">
    <text evidence="1">The sequence shown here is derived from an EMBL/GenBank/DDBJ whole genome shotgun (WGS) entry which is preliminary data.</text>
</comment>
<dbReference type="Proteomes" id="UP000530424">
    <property type="component" value="Unassembled WGS sequence"/>
</dbReference>
<proteinExistence type="predicted"/>
<name>A0A853C4F9_9ACTN</name>
<dbReference type="EMBL" id="JACCFP010000001">
    <property type="protein sequence ID" value="NYJ02107.1"/>
    <property type="molecule type" value="Genomic_DNA"/>
</dbReference>